<dbReference type="InterPro" id="IPR000424">
    <property type="entry name" value="Primosome_PriB/ssb"/>
</dbReference>
<accession>A0A9Q0H566</accession>
<evidence type="ECO:0000313" key="5">
    <source>
        <dbReference type="Proteomes" id="UP001141806"/>
    </source>
</evidence>
<dbReference type="PANTHER" id="PTHR10302:SF23">
    <property type="entry name" value="PROTEIN OSB4, CHLOROPLASTIC"/>
    <property type="match status" value="1"/>
</dbReference>
<keyword evidence="5" id="KW-1185">Reference proteome</keyword>
<protein>
    <submittedName>
        <fullName evidence="4">Uncharacterized protein</fullName>
    </submittedName>
</protein>
<dbReference type="GO" id="GO:0003697">
    <property type="term" value="F:single-stranded DNA binding"/>
    <property type="evidence" value="ECO:0007669"/>
    <property type="project" value="InterPro"/>
</dbReference>
<evidence type="ECO:0000256" key="2">
    <source>
        <dbReference type="PROSITE-ProRule" id="PRU00252"/>
    </source>
</evidence>
<evidence type="ECO:0000256" key="3">
    <source>
        <dbReference type="SAM" id="MobiDB-lite"/>
    </source>
</evidence>
<name>A0A9Q0H566_9MAGN</name>
<dbReference type="GO" id="GO:0006264">
    <property type="term" value="P:mitochondrial DNA replication"/>
    <property type="evidence" value="ECO:0007669"/>
    <property type="project" value="TreeGrafter"/>
</dbReference>
<organism evidence="4 5">
    <name type="scientific">Protea cynaroides</name>
    <dbReference type="NCBI Taxonomy" id="273540"/>
    <lineage>
        <taxon>Eukaryota</taxon>
        <taxon>Viridiplantae</taxon>
        <taxon>Streptophyta</taxon>
        <taxon>Embryophyta</taxon>
        <taxon>Tracheophyta</taxon>
        <taxon>Spermatophyta</taxon>
        <taxon>Magnoliopsida</taxon>
        <taxon>Proteales</taxon>
        <taxon>Proteaceae</taxon>
        <taxon>Protea</taxon>
    </lineage>
</organism>
<dbReference type="PANTHER" id="PTHR10302">
    <property type="entry name" value="SINGLE-STRANDED DNA-BINDING PROTEIN"/>
    <property type="match status" value="1"/>
</dbReference>
<reference evidence="4" key="1">
    <citation type="journal article" date="2023" name="Plant J.">
        <title>The genome of the king protea, Protea cynaroides.</title>
        <authorList>
            <person name="Chang J."/>
            <person name="Duong T.A."/>
            <person name="Schoeman C."/>
            <person name="Ma X."/>
            <person name="Roodt D."/>
            <person name="Barker N."/>
            <person name="Li Z."/>
            <person name="Van de Peer Y."/>
            <person name="Mizrachi E."/>
        </authorList>
    </citation>
    <scope>NUCLEOTIDE SEQUENCE</scope>
    <source>
        <tissue evidence="4">Young leaves</tissue>
    </source>
</reference>
<feature type="region of interest" description="Disordered" evidence="3">
    <location>
        <begin position="36"/>
        <end position="57"/>
    </location>
</feature>
<dbReference type="OrthoDB" id="1078367at2759"/>
<evidence type="ECO:0000313" key="4">
    <source>
        <dbReference type="EMBL" id="KAJ4958478.1"/>
    </source>
</evidence>
<dbReference type="PROSITE" id="PS50935">
    <property type="entry name" value="SSB"/>
    <property type="match status" value="1"/>
</dbReference>
<dbReference type="EMBL" id="JAMYWD010000010">
    <property type="protein sequence ID" value="KAJ4958478.1"/>
    <property type="molecule type" value="Genomic_DNA"/>
</dbReference>
<dbReference type="SUPFAM" id="SSF50249">
    <property type="entry name" value="Nucleic acid-binding proteins"/>
    <property type="match status" value="1"/>
</dbReference>
<dbReference type="GO" id="GO:0042645">
    <property type="term" value="C:mitochondrial nucleoid"/>
    <property type="evidence" value="ECO:0007669"/>
    <property type="project" value="TreeGrafter"/>
</dbReference>
<gene>
    <name evidence="4" type="ORF">NE237_025589</name>
</gene>
<dbReference type="Proteomes" id="UP001141806">
    <property type="component" value="Unassembled WGS sequence"/>
</dbReference>
<dbReference type="InterPro" id="IPR011344">
    <property type="entry name" value="ssDNA-bd"/>
</dbReference>
<dbReference type="AlphaFoldDB" id="A0A9Q0H566"/>
<dbReference type="InterPro" id="IPR012340">
    <property type="entry name" value="NA-bd_OB-fold"/>
</dbReference>
<proteinExistence type="predicted"/>
<evidence type="ECO:0000256" key="1">
    <source>
        <dbReference type="ARBA" id="ARBA00023125"/>
    </source>
</evidence>
<comment type="caution">
    <text evidence="4">The sequence shown here is derived from an EMBL/GenBank/DDBJ whole genome shotgun (WGS) entry which is preliminary data.</text>
</comment>
<keyword evidence="1 2" id="KW-0238">DNA-binding</keyword>
<sequence>MNKLCRTFAAVLSSPSTQKWPLSIFILQSQLHSATSLTKRRDTPNSKLEPPDSEPENLEFPVAEFPKKEISDWPRPSEIPFQVKVANSVSLIGSVAMPIQFESSPNGKSWAGTIITQERTTGFPAMWIPVLFEGDLAHVAVCHLKENDLVHIAGQLSADTPPFTVEKGQANVQVMVQSVSFVQDSYKRNAPHKHDIVGLSPGIMKDNISVEQYWNQLLAKPHEWMDKRLSKNNQTHAFEHKGSGKLLWIDESTPKWILSKLDSMTFACESEEKSQKSGVESADRYWIDLVNYPERWRDYRKDKMDGKVKQGHPDFKCKEDGHALWFNSAPISLLPKLKGISETNFGNDSKSNPLTNFKKEESWKNLVENPDKWWDNRLSKRNEKAPDFKNKDTGEGLWVNSSPTWVLPKLPPLKANNDFAVSKGDSLLS</sequence>
<dbReference type="Gene3D" id="2.40.50.140">
    <property type="entry name" value="Nucleic acid-binding proteins"/>
    <property type="match status" value="1"/>
</dbReference>